<evidence type="ECO:0000256" key="8">
    <source>
        <dbReference type="SAM" id="Phobius"/>
    </source>
</evidence>
<comment type="caution">
    <text evidence="11">The sequence shown here is derived from an EMBL/GenBank/DDBJ whole genome shotgun (WGS) entry which is preliminary data.</text>
</comment>
<protein>
    <submittedName>
        <fullName evidence="11">SpoIIE family protein phosphatase</fullName>
    </submittedName>
</protein>
<dbReference type="PANTHER" id="PTHR43156">
    <property type="entry name" value="STAGE II SPORULATION PROTEIN E-RELATED"/>
    <property type="match status" value="1"/>
</dbReference>
<feature type="compositionally biased region" description="Basic and acidic residues" evidence="7">
    <location>
        <begin position="1"/>
        <end position="22"/>
    </location>
</feature>
<gene>
    <name evidence="11" type="ORF">JW613_05440</name>
</gene>
<reference evidence="11 12" key="1">
    <citation type="submission" date="2021-02" db="EMBL/GenBank/DDBJ databases">
        <title>Streptomyces spirodelae sp. nov., isolated from duckweed.</title>
        <authorList>
            <person name="Saimee Y."/>
            <person name="Duangmal K."/>
        </authorList>
    </citation>
    <scope>NUCLEOTIDE SEQUENCE [LARGE SCALE GENOMIC DNA]</scope>
    <source>
        <strain evidence="11 12">DSM 42105</strain>
    </source>
</reference>
<dbReference type="Gene3D" id="3.60.40.10">
    <property type="entry name" value="PPM-type phosphatase domain"/>
    <property type="match status" value="1"/>
</dbReference>
<evidence type="ECO:0000313" key="12">
    <source>
        <dbReference type="Proteomes" id="UP000721954"/>
    </source>
</evidence>
<keyword evidence="6 8" id="KW-0472">Membrane</keyword>
<dbReference type="InterPro" id="IPR003018">
    <property type="entry name" value="GAF"/>
</dbReference>
<dbReference type="Gene3D" id="3.30.565.10">
    <property type="entry name" value="Histidine kinase-like ATPase, C-terminal domain"/>
    <property type="match status" value="1"/>
</dbReference>
<dbReference type="SUPFAM" id="SSF81606">
    <property type="entry name" value="PP2C-like"/>
    <property type="match status" value="1"/>
</dbReference>
<dbReference type="InterPro" id="IPR001932">
    <property type="entry name" value="PPM-type_phosphatase-like_dom"/>
</dbReference>
<dbReference type="InterPro" id="IPR036890">
    <property type="entry name" value="HATPase_C_sf"/>
</dbReference>
<comment type="subcellular location">
    <subcellularLocation>
        <location evidence="1">Cell membrane</location>
        <topology evidence="1">Multi-pass membrane protein</topology>
    </subcellularLocation>
</comment>
<feature type="domain" description="GAF" evidence="9">
    <location>
        <begin position="443"/>
        <end position="586"/>
    </location>
</feature>
<evidence type="ECO:0000256" key="1">
    <source>
        <dbReference type="ARBA" id="ARBA00004651"/>
    </source>
</evidence>
<dbReference type="Gene3D" id="3.30.450.20">
    <property type="entry name" value="PAS domain"/>
    <property type="match status" value="2"/>
</dbReference>
<sequence>MSDHRRAARPTDVRHGRPDVSHGRPHRYPNPDTGPGSAGGRRRGRPCVSAPVLPRNEAVYTLRWRAGERECDDMRPVLARGGWRLAGQMLLLQVGVVVLVVGIGAAVSIGFSLRAANAESRDRMLAISRTLARAPGVVSAVQSSDPSRLLQPVARRIQKDTGSSFVVFMSPKGIRYTHPNPDRIGQHFVGNIEQAQRGRAFTETYRGTLGESVRAVAPIEDDGRVVGLVSVGVLLRQVSTEASRQIPVLVGLAVLALAIGTTASALLARRVRRQTLGLDPAEIARQYQHHDAVLHAAREGILLVDGDRRLTLVNDEARRLLELPPDAEGARVDQVDLPRGSAALLLSGREATDEMITVGDRLLAVNQRRTDEYGVPGGTVVTLRDSTELHVLTGRAESARRRLELLYDAAADIATTLDVTRTAEELVRVVVPRLADFASVDLAEPVLRGEEPALVHGLVPVRRAAIHGVRDDHPLFPAGAELTLPPTTPQAGVLGGEGSVLMADLRTASRSWMAVDQEQARRVVEYGIHSLILVPLRARGVLMGMVNFWRGSGSEPFGEEDLFLAQEVVARAALGVDNARRYTREHATVMALQENLLPGAQVTHSALEVAHRYLPAKALVGGDWFDVLPLTGFRVALVVGDVVGHGLQATATMGRLRAAIHTLSDLDLPPDELLARVDELVARIDQEETAPDRTPVAGATCLYAIYDPVGGCCTLARAGHLPPALATPDGEVEFLELPPGPPLGVGGMRFEAVERQLPEGSRLVLYTNGLVEDRRRDVEAGLDLLRQALAGSGPTPEQTCTEVLRTVLPAHPSDDVALLVARTRLFGADQVAQWDLEPDPTAVGRVRAAATEQLVEWELEETAFTTELLLSELATNAVRYGRPPIRVRLIRNHSLFCEVSDASSTSPHMRYAAETDEGGRGIFLVAQLAERWGTRYTPAGKIIWAEQAIPATPEPPQPSEPPEPPEHSERQS</sequence>
<feature type="region of interest" description="Disordered" evidence="7">
    <location>
        <begin position="1"/>
        <end position="49"/>
    </location>
</feature>
<organism evidence="11 12">
    <name type="scientific">Streptomyces smyrnaeus</name>
    <dbReference type="NCBI Taxonomy" id="1387713"/>
    <lineage>
        <taxon>Bacteria</taxon>
        <taxon>Bacillati</taxon>
        <taxon>Actinomycetota</taxon>
        <taxon>Actinomycetes</taxon>
        <taxon>Kitasatosporales</taxon>
        <taxon>Streptomycetaceae</taxon>
        <taxon>Streptomyces</taxon>
    </lineage>
</organism>
<evidence type="ECO:0000256" key="2">
    <source>
        <dbReference type="ARBA" id="ARBA00022475"/>
    </source>
</evidence>
<dbReference type="InterPro" id="IPR036457">
    <property type="entry name" value="PPM-type-like_dom_sf"/>
</dbReference>
<keyword evidence="4" id="KW-0378">Hydrolase</keyword>
<dbReference type="SMART" id="SM00065">
    <property type="entry name" value="GAF"/>
    <property type="match status" value="1"/>
</dbReference>
<evidence type="ECO:0000259" key="10">
    <source>
        <dbReference type="SMART" id="SM00331"/>
    </source>
</evidence>
<dbReference type="Pfam" id="PF01590">
    <property type="entry name" value="GAF"/>
    <property type="match status" value="1"/>
</dbReference>
<evidence type="ECO:0000256" key="4">
    <source>
        <dbReference type="ARBA" id="ARBA00022801"/>
    </source>
</evidence>
<accession>A0ABS3XR15</accession>
<keyword evidence="2" id="KW-1003">Cell membrane</keyword>
<keyword evidence="3 8" id="KW-0812">Transmembrane</keyword>
<name>A0ABS3XR15_9ACTN</name>
<dbReference type="InterPro" id="IPR003594">
    <property type="entry name" value="HATPase_dom"/>
</dbReference>
<dbReference type="Pfam" id="PF07228">
    <property type="entry name" value="SpoIIE"/>
    <property type="match status" value="1"/>
</dbReference>
<dbReference type="Proteomes" id="UP000721954">
    <property type="component" value="Unassembled WGS sequence"/>
</dbReference>
<dbReference type="InterPro" id="IPR033463">
    <property type="entry name" value="sCache_3"/>
</dbReference>
<keyword evidence="5 8" id="KW-1133">Transmembrane helix</keyword>
<feature type="domain" description="PPM-type phosphatase" evidence="10">
    <location>
        <begin position="604"/>
        <end position="823"/>
    </location>
</feature>
<evidence type="ECO:0000259" key="9">
    <source>
        <dbReference type="SMART" id="SM00065"/>
    </source>
</evidence>
<dbReference type="PANTHER" id="PTHR43156:SF2">
    <property type="entry name" value="STAGE II SPORULATION PROTEIN E"/>
    <property type="match status" value="1"/>
</dbReference>
<dbReference type="Pfam" id="PF13581">
    <property type="entry name" value="HATPase_c_2"/>
    <property type="match status" value="1"/>
</dbReference>
<dbReference type="CDD" id="cd16936">
    <property type="entry name" value="HATPase_RsbW-like"/>
    <property type="match status" value="1"/>
</dbReference>
<evidence type="ECO:0000256" key="7">
    <source>
        <dbReference type="SAM" id="MobiDB-lite"/>
    </source>
</evidence>
<proteinExistence type="predicted"/>
<dbReference type="SUPFAM" id="SSF103190">
    <property type="entry name" value="Sensory domain-like"/>
    <property type="match status" value="1"/>
</dbReference>
<dbReference type="InterPro" id="IPR029016">
    <property type="entry name" value="GAF-like_dom_sf"/>
</dbReference>
<evidence type="ECO:0000256" key="5">
    <source>
        <dbReference type="ARBA" id="ARBA00022989"/>
    </source>
</evidence>
<dbReference type="EMBL" id="JAFFZM010000002">
    <property type="protein sequence ID" value="MBO8197746.1"/>
    <property type="molecule type" value="Genomic_DNA"/>
</dbReference>
<dbReference type="Gene3D" id="3.30.450.40">
    <property type="match status" value="1"/>
</dbReference>
<keyword evidence="12" id="KW-1185">Reference proteome</keyword>
<dbReference type="Pfam" id="PF17203">
    <property type="entry name" value="sCache_3_2"/>
    <property type="match status" value="1"/>
</dbReference>
<evidence type="ECO:0000256" key="6">
    <source>
        <dbReference type="ARBA" id="ARBA00023136"/>
    </source>
</evidence>
<feature type="compositionally biased region" description="Pro residues" evidence="7">
    <location>
        <begin position="952"/>
        <end position="962"/>
    </location>
</feature>
<feature type="transmembrane region" description="Helical" evidence="8">
    <location>
        <begin position="90"/>
        <end position="113"/>
    </location>
</feature>
<feature type="region of interest" description="Disordered" evidence="7">
    <location>
        <begin position="946"/>
        <end position="972"/>
    </location>
</feature>
<dbReference type="SUPFAM" id="SSF55781">
    <property type="entry name" value="GAF domain-like"/>
    <property type="match status" value="1"/>
</dbReference>
<dbReference type="InterPro" id="IPR052016">
    <property type="entry name" value="Bact_Sigma-Reg"/>
</dbReference>
<dbReference type="InterPro" id="IPR029151">
    <property type="entry name" value="Sensor-like_sf"/>
</dbReference>
<evidence type="ECO:0000256" key="3">
    <source>
        <dbReference type="ARBA" id="ARBA00022692"/>
    </source>
</evidence>
<evidence type="ECO:0000313" key="11">
    <source>
        <dbReference type="EMBL" id="MBO8197746.1"/>
    </source>
</evidence>
<dbReference type="SMART" id="SM00331">
    <property type="entry name" value="PP2C_SIG"/>
    <property type="match status" value="1"/>
</dbReference>
<feature type="transmembrane region" description="Helical" evidence="8">
    <location>
        <begin position="246"/>
        <end position="268"/>
    </location>
</feature>